<gene>
    <name evidence="8" type="ORF">GQ607_014364</name>
</gene>
<comment type="caution">
    <text evidence="8">The sequence shown here is derived from an EMBL/GenBank/DDBJ whole genome shotgun (WGS) entry which is preliminary data.</text>
</comment>
<dbReference type="CDD" id="cd01428">
    <property type="entry name" value="ADK"/>
    <property type="match status" value="1"/>
</dbReference>
<feature type="domain" description="HD" evidence="7">
    <location>
        <begin position="15"/>
        <end position="163"/>
    </location>
</feature>
<dbReference type="PRINTS" id="PR00094">
    <property type="entry name" value="ADENYLTKNASE"/>
</dbReference>
<evidence type="ECO:0000256" key="6">
    <source>
        <dbReference type="RuleBase" id="RU003330"/>
    </source>
</evidence>
<dbReference type="PANTHER" id="PTHR11845">
    <property type="entry name" value="5'-DEOXYNUCLEOTIDASE HDDC2"/>
    <property type="match status" value="1"/>
</dbReference>
<comment type="similarity">
    <text evidence="6">Belongs to the adenylate kinase family.</text>
</comment>
<evidence type="ECO:0000256" key="4">
    <source>
        <dbReference type="ARBA" id="ARBA00022777"/>
    </source>
</evidence>
<dbReference type="InterPro" id="IPR027417">
    <property type="entry name" value="P-loop_NTPase"/>
</dbReference>
<dbReference type="Pfam" id="PF13023">
    <property type="entry name" value="HD_3"/>
    <property type="match status" value="1"/>
</dbReference>
<dbReference type="GO" id="GO:0002953">
    <property type="term" value="F:5'-deoxynucleotidase activity"/>
    <property type="evidence" value="ECO:0007669"/>
    <property type="project" value="InterPro"/>
</dbReference>
<dbReference type="SUPFAM" id="SSF109604">
    <property type="entry name" value="HD-domain/PDEase-like"/>
    <property type="match status" value="1"/>
</dbReference>
<dbReference type="OrthoDB" id="442176at2759"/>
<proteinExistence type="inferred from homology"/>
<dbReference type="HAMAP" id="MF_00235">
    <property type="entry name" value="Adenylate_kinase_Adk"/>
    <property type="match status" value="1"/>
</dbReference>
<keyword evidence="1 6" id="KW-0808">Transferase</keyword>
<accession>A0A8H3ZLU1</accession>
<keyword evidence="3" id="KW-0547">Nucleotide-binding</keyword>
<dbReference type="InterPro" id="IPR006674">
    <property type="entry name" value="HD_domain"/>
</dbReference>
<dbReference type="GO" id="GO:0005524">
    <property type="term" value="F:ATP binding"/>
    <property type="evidence" value="ECO:0007669"/>
    <property type="project" value="InterPro"/>
</dbReference>
<evidence type="ECO:0000256" key="3">
    <source>
        <dbReference type="ARBA" id="ARBA00022741"/>
    </source>
</evidence>
<evidence type="ECO:0000313" key="8">
    <source>
        <dbReference type="EMBL" id="KAF0318446.1"/>
    </source>
</evidence>
<keyword evidence="9" id="KW-1185">Reference proteome</keyword>
<dbReference type="GO" id="GO:0019205">
    <property type="term" value="F:nucleobase-containing compound kinase activity"/>
    <property type="evidence" value="ECO:0007669"/>
    <property type="project" value="InterPro"/>
</dbReference>
<evidence type="ECO:0000256" key="1">
    <source>
        <dbReference type="ARBA" id="ARBA00022679"/>
    </source>
</evidence>
<protein>
    <submittedName>
        <fullName evidence="8">Uridylate kinase</fullName>
    </submittedName>
</protein>
<evidence type="ECO:0000259" key="7">
    <source>
        <dbReference type="Pfam" id="PF13023"/>
    </source>
</evidence>
<sequence length="383" mass="43323">MERLTSPLPFLEAIEGLKNLKRAGWCKRDVRNPESVSDHMYQMVWYCLAHPELKDQDEMAAVMMCLIHDIGETTAGDITPADGVDPERKHLEEELGLQYLSCLLKTSNPSWATKLREIWLEYESGETRVARLVRQVDKLECLHQAFMYQKRQKGNSRLGEFKYLRKRMTDPWLLDQANRILADWEALDASQTTSTGLVFVIGGPGVGKGTQCTRVAKDFDFQHVSVGDLLRQEQDSPGSLFGDFIRESIRNSVIVPPSLTMLLLKERIQSIQSMGKGVLIDGFPRSVSQAVAFEQEKVSDNYSTIFLEASTESMIGRVLERSSVSQRDDDNADVLRKRMDTFQSSNQAVLDYLSQKPLWKVDATGSVDEVYASITKVVKEMKG</sequence>
<keyword evidence="5" id="KW-0378">Hydrolase</keyword>
<reference evidence="8 9" key="1">
    <citation type="submission" date="2019-12" db="EMBL/GenBank/DDBJ databases">
        <title>A genome sequence resource for the geographically widespread anthracnose pathogen Colletotrichum asianum.</title>
        <authorList>
            <person name="Meng Y."/>
        </authorList>
    </citation>
    <scope>NUCLEOTIDE SEQUENCE [LARGE SCALE GENOMIC DNA]</scope>
    <source>
        <strain evidence="8 9">ICMP 18580</strain>
    </source>
</reference>
<evidence type="ECO:0000256" key="5">
    <source>
        <dbReference type="ARBA" id="ARBA00022801"/>
    </source>
</evidence>
<dbReference type="InterPro" id="IPR000850">
    <property type="entry name" value="Adenylat/UMP-CMP_kin"/>
</dbReference>
<dbReference type="Proteomes" id="UP000434172">
    <property type="component" value="Unassembled WGS sequence"/>
</dbReference>
<evidence type="ECO:0000313" key="9">
    <source>
        <dbReference type="Proteomes" id="UP000434172"/>
    </source>
</evidence>
<dbReference type="Pfam" id="PF00406">
    <property type="entry name" value="ADK"/>
    <property type="match status" value="1"/>
</dbReference>
<dbReference type="SUPFAM" id="SSF52540">
    <property type="entry name" value="P-loop containing nucleoside triphosphate hydrolases"/>
    <property type="match status" value="1"/>
</dbReference>
<keyword evidence="4 6" id="KW-0418">Kinase</keyword>
<keyword evidence="2" id="KW-0479">Metal-binding</keyword>
<dbReference type="AlphaFoldDB" id="A0A8H3ZLU1"/>
<dbReference type="GO" id="GO:0046872">
    <property type="term" value="F:metal ion binding"/>
    <property type="evidence" value="ECO:0007669"/>
    <property type="project" value="UniProtKB-KW"/>
</dbReference>
<dbReference type="GO" id="GO:0006139">
    <property type="term" value="P:nucleobase-containing compound metabolic process"/>
    <property type="evidence" value="ECO:0007669"/>
    <property type="project" value="InterPro"/>
</dbReference>
<organism evidence="8 9">
    <name type="scientific">Colletotrichum asianum</name>
    <dbReference type="NCBI Taxonomy" id="702518"/>
    <lineage>
        <taxon>Eukaryota</taxon>
        <taxon>Fungi</taxon>
        <taxon>Dikarya</taxon>
        <taxon>Ascomycota</taxon>
        <taxon>Pezizomycotina</taxon>
        <taxon>Sordariomycetes</taxon>
        <taxon>Hypocreomycetidae</taxon>
        <taxon>Glomerellales</taxon>
        <taxon>Glomerellaceae</taxon>
        <taxon>Colletotrichum</taxon>
        <taxon>Colletotrichum gloeosporioides species complex</taxon>
    </lineage>
</organism>
<name>A0A8H3ZLU1_9PEZI</name>
<dbReference type="Gene3D" id="1.10.3210.10">
    <property type="entry name" value="Hypothetical protein af1432"/>
    <property type="match status" value="1"/>
</dbReference>
<dbReference type="PROSITE" id="PS00113">
    <property type="entry name" value="ADENYLATE_KINASE"/>
    <property type="match status" value="1"/>
</dbReference>
<dbReference type="PANTHER" id="PTHR11845:SF13">
    <property type="entry name" value="5'-DEOXYNUCLEOTIDASE HDDC2"/>
    <property type="match status" value="1"/>
</dbReference>
<dbReference type="InterPro" id="IPR039356">
    <property type="entry name" value="YfbR/HDDC2"/>
</dbReference>
<dbReference type="InterPro" id="IPR033690">
    <property type="entry name" value="Adenylat_kinase_CS"/>
</dbReference>
<dbReference type="GO" id="GO:0005737">
    <property type="term" value="C:cytoplasm"/>
    <property type="evidence" value="ECO:0007669"/>
    <property type="project" value="TreeGrafter"/>
</dbReference>
<dbReference type="EMBL" id="WOWK01000110">
    <property type="protein sequence ID" value="KAF0318446.1"/>
    <property type="molecule type" value="Genomic_DNA"/>
</dbReference>
<evidence type="ECO:0000256" key="2">
    <source>
        <dbReference type="ARBA" id="ARBA00022723"/>
    </source>
</evidence>
<dbReference type="Gene3D" id="3.40.50.300">
    <property type="entry name" value="P-loop containing nucleotide triphosphate hydrolases"/>
    <property type="match status" value="1"/>
</dbReference>